<reference evidence="1" key="2">
    <citation type="journal article" date="2015" name="Data Brief">
        <title>Shoot transcriptome of the giant reed, Arundo donax.</title>
        <authorList>
            <person name="Barrero R.A."/>
            <person name="Guerrero F.D."/>
            <person name="Moolhuijzen P."/>
            <person name="Goolsby J.A."/>
            <person name="Tidwell J."/>
            <person name="Bellgard S.E."/>
            <person name="Bellgard M.I."/>
        </authorList>
    </citation>
    <scope>NUCLEOTIDE SEQUENCE</scope>
    <source>
        <tissue evidence="1">Shoot tissue taken approximately 20 cm above the soil surface</tissue>
    </source>
</reference>
<sequence>MSTGVVQSEKCGSSPMKILPFIAKLLTTSKRFSKLVGVKIGKPCSTHKLSLFPMKPFLLKPSCKSGDSKGV</sequence>
<dbReference type="AlphaFoldDB" id="A0A0A9E5M9"/>
<name>A0A0A9E5M9_ARUDO</name>
<protein>
    <submittedName>
        <fullName evidence="1">Uncharacterized protein</fullName>
    </submittedName>
</protein>
<accession>A0A0A9E5M9</accession>
<proteinExistence type="predicted"/>
<evidence type="ECO:0000313" key="1">
    <source>
        <dbReference type="EMBL" id="JAD95386.1"/>
    </source>
</evidence>
<organism evidence="1">
    <name type="scientific">Arundo donax</name>
    <name type="common">Giant reed</name>
    <name type="synonym">Donax arundinaceus</name>
    <dbReference type="NCBI Taxonomy" id="35708"/>
    <lineage>
        <taxon>Eukaryota</taxon>
        <taxon>Viridiplantae</taxon>
        <taxon>Streptophyta</taxon>
        <taxon>Embryophyta</taxon>
        <taxon>Tracheophyta</taxon>
        <taxon>Spermatophyta</taxon>
        <taxon>Magnoliopsida</taxon>
        <taxon>Liliopsida</taxon>
        <taxon>Poales</taxon>
        <taxon>Poaceae</taxon>
        <taxon>PACMAD clade</taxon>
        <taxon>Arundinoideae</taxon>
        <taxon>Arundineae</taxon>
        <taxon>Arundo</taxon>
    </lineage>
</organism>
<dbReference type="EMBL" id="GBRH01202509">
    <property type="protein sequence ID" value="JAD95386.1"/>
    <property type="molecule type" value="Transcribed_RNA"/>
</dbReference>
<reference evidence="1" key="1">
    <citation type="submission" date="2014-09" db="EMBL/GenBank/DDBJ databases">
        <authorList>
            <person name="Magalhaes I.L.F."/>
            <person name="Oliveira U."/>
            <person name="Santos F.R."/>
            <person name="Vidigal T.H.D.A."/>
            <person name="Brescovit A.D."/>
            <person name="Santos A.J."/>
        </authorList>
    </citation>
    <scope>NUCLEOTIDE SEQUENCE</scope>
    <source>
        <tissue evidence="1">Shoot tissue taken approximately 20 cm above the soil surface</tissue>
    </source>
</reference>